<feature type="compositionally biased region" description="Polar residues" evidence="1">
    <location>
        <begin position="39"/>
        <end position="67"/>
    </location>
</feature>
<feature type="compositionally biased region" description="Polar residues" evidence="1">
    <location>
        <begin position="654"/>
        <end position="688"/>
    </location>
</feature>
<feature type="compositionally biased region" description="Polar residues" evidence="1">
    <location>
        <begin position="97"/>
        <end position="108"/>
    </location>
</feature>
<accession>A0AAJ8KIZ4</accession>
<dbReference type="KEGG" id="kdj:28964836"/>
<organism evidence="2 3">
    <name type="scientific">Kwoniella dejecticola CBS 10117</name>
    <dbReference type="NCBI Taxonomy" id="1296121"/>
    <lineage>
        <taxon>Eukaryota</taxon>
        <taxon>Fungi</taxon>
        <taxon>Dikarya</taxon>
        <taxon>Basidiomycota</taxon>
        <taxon>Agaricomycotina</taxon>
        <taxon>Tremellomycetes</taxon>
        <taxon>Tremellales</taxon>
        <taxon>Cryptococcaceae</taxon>
        <taxon>Kwoniella</taxon>
    </lineage>
</organism>
<protein>
    <submittedName>
        <fullName evidence="2">Uncharacterized protein</fullName>
    </submittedName>
</protein>
<feature type="compositionally biased region" description="Low complexity" evidence="1">
    <location>
        <begin position="1"/>
        <end position="22"/>
    </location>
</feature>
<feature type="compositionally biased region" description="Polar residues" evidence="1">
    <location>
        <begin position="783"/>
        <end position="802"/>
    </location>
</feature>
<evidence type="ECO:0000313" key="3">
    <source>
        <dbReference type="Proteomes" id="UP000078595"/>
    </source>
</evidence>
<sequence>MNSSGFYPPSSSASTSTSQFFPVYPFPPAPGDEHDEKNSTMYIANNHPYHNSRPTFTPSQESLQSMTALDETQQLPSFQVTHPTPTKAMKFRRKSTDTLSGSTVSSFDPSPIGQAQILPSPGTGTLDVMVEANNVPGLPRSRPRSPEINLDEDESEAERVRLEERQARIREKGRERQRRKRERDKKAKEAKSSSTAGHLPVTSGDVSSRTNSQSLSISVPSSYVVGPPTTSSIGSSLPQSASYFSSSTPNFAFTFPPGSTNVSGNSTPMTLFSPSASTPGLGYSPDTSMNASLFSLGLEGTISNANLEMPAERATKKNTRGGKGKAGSSSAISRKISPTPLLTGLPQQPREAQLSVIKAAKRRKSAPQTDSLVSMSALDSAGHDRNEEEHSPQSAPTWRAKASDGSRPQPRRTASDGIVMKSSWDKERDWGVRSPTPPPIPTLPTEYRQGQSSQVSPSTNTASDAAFISSMQAEVFAARLIFLLKRDEVETAWLRNQIGLNDHDIDDLKSSLQGVYEKWVLEKGMKAMSIETSDGISSTRPSSASMAPSRTHMTQTSVPTSPVTTTSMSPSGFFTPLPSRTSSRRGEKRPTLISPIPESPAASETKIHTRQRSLSSASMKARGLHITSVVPPQAQQWSHPATPVLPQVGLTSLPLDQQSDDTASPVNSSLQTPSTGQGSFPQAEQMASFQAHWRSATDPSGQRTYTTIPHPPETPIRNVIHQNHGGLWQVPSTCPPQHVHAALESPLAVSSHKQPLQMEMPPPPLNSNAGSTSLTTAGHPDGSVQSVSGHQRHYSTPVSSRAQPHGDRSNMAVPYTPETPVPVRGQNHSTNDNGLVSSFPMWYNPNFVPQAVTDGSQHPQVLQSPIVERSHGSTIHSQEQMPDVGMNFAGSGQHGF</sequence>
<dbReference type="GeneID" id="28964836"/>
<feature type="compositionally biased region" description="Low complexity" evidence="1">
    <location>
        <begin position="326"/>
        <end position="349"/>
    </location>
</feature>
<feature type="compositionally biased region" description="Polar residues" evidence="1">
    <location>
        <begin position="766"/>
        <end position="776"/>
    </location>
</feature>
<proteinExistence type="predicted"/>
<feature type="region of interest" description="Disordered" evidence="1">
    <location>
        <begin position="380"/>
        <end position="460"/>
    </location>
</feature>
<evidence type="ECO:0000313" key="2">
    <source>
        <dbReference type="EMBL" id="WWC58588.1"/>
    </source>
</evidence>
<feature type="compositionally biased region" description="Low complexity" evidence="1">
    <location>
        <begin position="553"/>
        <end position="571"/>
    </location>
</feature>
<feature type="region of interest" description="Disordered" evidence="1">
    <location>
        <begin position="91"/>
        <end position="213"/>
    </location>
</feature>
<feature type="region of interest" description="Disordered" evidence="1">
    <location>
        <begin position="532"/>
        <end position="620"/>
    </location>
</feature>
<feature type="compositionally biased region" description="Polar residues" evidence="1">
    <location>
        <begin position="532"/>
        <end position="552"/>
    </location>
</feature>
<evidence type="ECO:0000256" key="1">
    <source>
        <dbReference type="SAM" id="MobiDB-lite"/>
    </source>
</evidence>
<dbReference type="Proteomes" id="UP000078595">
    <property type="component" value="Chromosome 1"/>
</dbReference>
<feature type="region of interest" description="Disordered" evidence="1">
    <location>
        <begin position="755"/>
        <end position="809"/>
    </location>
</feature>
<dbReference type="RefSeq" id="XP_065824346.1">
    <property type="nucleotide sequence ID" value="XM_065968274.1"/>
</dbReference>
<dbReference type="EMBL" id="CP144530">
    <property type="protein sequence ID" value="WWC58588.1"/>
    <property type="molecule type" value="Genomic_DNA"/>
</dbReference>
<feature type="compositionally biased region" description="Basic and acidic residues" evidence="1">
    <location>
        <begin position="381"/>
        <end position="391"/>
    </location>
</feature>
<feature type="region of interest" description="Disordered" evidence="1">
    <location>
        <begin position="654"/>
        <end position="708"/>
    </location>
</feature>
<keyword evidence="3" id="KW-1185">Reference proteome</keyword>
<feature type="compositionally biased region" description="Basic and acidic residues" evidence="1">
    <location>
        <begin position="157"/>
        <end position="174"/>
    </location>
</feature>
<feature type="compositionally biased region" description="Polar residues" evidence="1">
    <location>
        <begin position="697"/>
        <end position="707"/>
    </location>
</feature>
<feature type="region of interest" description="Disordered" evidence="1">
    <location>
        <begin position="1"/>
        <end position="67"/>
    </location>
</feature>
<feature type="compositionally biased region" description="Polar residues" evidence="1">
    <location>
        <begin position="204"/>
        <end position="213"/>
    </location>
</feature>
<gene>
    <name evidence="2" type="ORF">I303_101131</name>
</gene>
<name>A0AAJ8KIZ4_9TREE</name>
<reference evidence="2" key="2">
    <citation type="submission" date="2024-02" db="EMBL/GenBank/DDBJ databases">
        <title>Comparative genomics of Cryptococcus and Kwoniella reveals pathogenesis evolution and contrasting modes of karyotype evolution via chromosome fusion or intercentromeric recombination.</title>
        <authorList>
            <person name="Coelho M.A."/>
            <person name="David-Palma M."/>
            <person name="Shea T."/>
            <person name="Bowers K."/>
            <person name="McGinley-Smith S."/>
            <person name="Mohammad A.W."/>
            <person name="Gnirke A."/>
            <person name="Yurkov A.M."/>
            <person name="Nowrousian M."/>
            <person name="Sun S."/>
            <person name="Cuomo C.A."/>
            <person name="Heitman J."/>
        </authorList>
    </citation>
    <scope>NUCLEOTIDE SEQUENCE</scope>
    <source>
        <strain evidence="2">CBS 10117</strain>
    </source>
</reference>
<reference evidence="2" key="1">
    <citation type="submission" date="2013-07" db="EMBL/GenBank/DDBJ databases">
        <authorList>
            <consortium name="The Broad Institute Genome Sequencing Platform"/>
            <person name="Cuomo C."/>
            <person name="Litvintseva A."/>
            <person name="Chen Y."/>
            <person name="Heitman J."/>
            <person name="Sun S."/>
            <person name="Springer D."/>
            <person name="Dromer F."/>
            <person name="Young S.K."/>
            <person name="Zeng Q."/>
            <person name="Gargeya S."/>
            <person name="Fitzgerald M."/>
            <person name="Abouelleil A."/>
            <person name="Alvarado L."/>
            <person name="Berlin A.M."/>
            <person name="Chapman S.B."/>
            <person name="Dewar J."/>
            <person name="Goldberg J."/>
            <person name="Griggs A."/>
            <person name="Gujja S."/>
            <person name="Hansen M."/>
            <person name="Howarth C."/>
            <person name="Imamovic A."/>
            <person name="Larimer J."/>
            <person name="McCowan C."/>
            <person name="Murphy C."/>
            <person name="Pearson M."/>
            <person name="Priest M."/>
            <person name="Roberts A."/>
            <person name="Saif S."/>
            <person name="Shea T."/>
            <person name="Sykes S."/>
            <person name="Wortman J."/>
            <person name="Nusbaum C."/>
            <person name="Birren B."/>
        </authorList>
    </citation>
    <scope>NUCLEOTIDE SEQUENCE</scope>
    <source>
        <strain evidence="2">CBS 10117</strain>
    </source>
</reference>
<dbReference type="AlphaFoldDB" id="A0AAJ8KIZ4"/>
<feature type="region of interest" description="Disordered" evidence="1">
    <location>
        <begin position="312"/>
        <end position="350"/>
    </location>
</feature>
<feature type="compositionally biased region" description="Polar residues" evidence="1">
    <location>
        <begin position="448"/>
        <end position="460"/>
    </location>
</feature>